<sequence>MRRAPPEITEKPQRRISLVPPRTPHPPIRAHKTEPVPEQRPEPVRDVSFEQHVSIVPDPTPASSAPSSPQRRSIPLPRCKGRTSDTGAVSPPPPPASIAADNSPLSSAETLTEAPAEVKRALSARLTRVLLFPRGRRVLRSSTPLSPTTSSSSATVVSEFGDHVGVSRKGESLPKSDGRRPNVSERGRFGFLKKSKTIDEQTRGSATSCGRPSPMSMHSLASVHSPSANSSADSIPSARLTNSPLSLSFALPDSSEQIQHRRVMSTPSASSKLRRADKICPRKEKAKGVEPRPKPARTQPYGPPYNWVPPTPGAWAVVEETDDERVRAERRRKRVSAPTVVSSSQDVRRFVSGSATIPRPTV</sequence>
<keyword evidence="2" id="KW-1185">Reference proteome</keyword>
<dbReference type="Proteomes" id="UP001207468">
    <property type="component" value="Unassembled WGS sequence"/>
</dbReference>
<organism evidence="1 2">
    <name type="scientific">Russula earlei</name>
    <dbReference type="NCBI Taxonomy" id="71964"/>
    <lineage>
        <taxon>Eukaryota</taxon>
        <taxon>Fungi</taxon>
        <taxon>Dikarya</taxon>
        <taxon>Basidiomycota</taxon>
        <taxon>Agaricomycotina</taxon>
        <taxon>Agaricomycetes</taxon>
        <taxon>Russulales</taxon>
        <taxon>Russulaceae</taxon>
        <taxon>Russula</taxon>
    </lineage>
</organism>
<gene>
    <name evidence="1" type="ORF">F5148DRAFT_1197142</name>
</gene>
<reference evidence="1" key="1">
    <citation type="submission" date="2021-03" db="EMBL/GenBank/DDBJ databases">
        <title>Evolutionary priming and transition to the ectomycorrhizal habit in an iconic lineage of mushroom-forming fungi: is preadaptation a requirement?</title>
        <authorList>
            <consortium name="DOE Joint Genome Institute"/>
            <person name="Looney B.P."/>
            <person name="Miyauchi S."/>
            <person name="Morin E."/>
            <person name="Drula E."/>
            <person name="Courty P.E."/>
            <person name="Chicoki N."/>
            <person name="Fauchery L."/>
            <person name="Kohler A."/>
            <person name="Kuo A."/>
            <person name="LaButti K."/>
            <person name="Pangilinan J."/>
            <person name="Lipzen A."/>
            <person name="Riley R."/>
            <person name="Andreopoulos W."/>
            <person name="He G."/>
            <person name="Johnson J."/>
            <person name="Barry K.W."/>
            <person name="Grigoriev I.V."/>
            <person name="Nagy L."/>
            <person name="Hibbett D."/>
            <person name="Henrissat B."/>
            <person name="Matheny P.B."/>
            <person name="Labbe J."/>
            <person name="Martin A.F."/>
        </authorList>
    </citation>
    <scope>NUCLEOTIDE SEQUENCE</scope>
    <source>
        <strain evidence="1">BPL698</strain>
    </source>
</reference>
<evidence type="ECO:0000313" key="2">
    <source>
        <dbReference type="Proteomes" id="UP001207468"/>
    </source>
</evidence>
<dbReference type="EMBL" id="JAGFNK010000094">
    <property type="protein sequence ID" value="KAI9508353.1"/>
    <property type="molecule type" value="Genomic_DNA"/>
</dbReference>
<protein>
    <submittedName>
        <fullName evidence="1">Uncharacterized protein</fullName>
    </submittedName>
</protein>
<name>A0ACC0U9H0_9AGAM</name>
<proteinExistence type="predicted"/>
<evidence type="ECO:0000313" key="1">
    <source>
        <dbReference type="EMBL" id="KAI9508353.1"/>
    </source>
</evidence>
<accession>A0ACC0U9H0</accession>
<comment type="caution">
    <text evidence="1">The sequence shown here is derived from an EMBL/GenBank/DDBJ whole genome shotgun (WGS) entry which is preliminary data.</text>
</comment>